<evidence type="ECO:0000256" key="5">
    <source>
        <dbReference type="ARBA" id="ARBA00022840"/>
    </source>
</evidence>
<dbReference type="PANTHER" id="PTHR44329">
    <property type="entry name" value="SERINE/THREONINE-PROTEIN KINASE TNNI3K-RELATED"/>
    <property type="match status" value="1"/>
</dbReference>
<reference evidence="9" key="1">
    <citation type="submission" date="2024-02" db="EMBL/GenBank/DDBJ databases">
        <authorList>
            <consortium name="ELIXIR-Norway"/>
            <consortium name="Elixir Norway"/>
        </authorList>
    </citation>
    <scope>NUCLEOTIDE SEQUENCE</scope>
</reference>
<feature type="region of interest" description="Disordered" evidence="7">
    <location>
        <begin position="494"/>
        <end position="514"/>
    </location>
</feature>
<organism evidence="9 10">
    <name type="scientific">Sphagnum troendelagicum</name>
    <dbReference type="NCBI Taxonomy" id="128251"/>
    <lineage>
        <taxon>Eukaryota</taxon>
        <taxon>Viridiplantae</taxon>
        <taxon>Streptophyta</taxon>
        <taxon>Embryophyta</taxon>
        <taxon>Bryophyta</taxon>
        <taxon>Sphagnophytina</taxon>
        <taxon>Sphagnopsida</taxon>
        <taxon>Sphagnales</taxon>
        <taxon>Sphagnaceae</taxon>
        <taxon>Sphagnum</taxon>
    </lineage>
</organism>
<dbReference type="InterPro" id="IPR051681">
    <property type="entry name" value="Ser/Thr_Kinases-Pseudokinases"/>
</dbReference>
<dbReference type="SMART" id="SM00220">
    <property type="entry name" value="S_TKc"/>
    <property type="match status" value="1"/>
</dbReference>
<feature type="binding site" evidence="6">
    <location>
        <position position="221"/>
    </location>
    <ligand>
        <name>ATP</name>
        <dbReference type="ChEBI" id="CHEBI:30616"/>
    </ligand>
</feature>
<sequence length="514" mass="57209">MEQFQDPEEAQRKVQLIVTLVQEGAKASKINRCQCERLADMYCKICAYFRELVTLDDPKHVLLLPLLGEIMRILERGKDLVLQYSSAQWFELAVTWGDNQEAFNEIHLSLETNIETLQKKILLNSTHLQLPSWIHDPTLEAINRESDATVDHDKMLETLAELQKNLPMAIAKLKGTVSWGNNLPLNMQVDRSEIILGKQIGKGAYGLVHEASWLGCKFAVKIIAASNTIALQHEVGILAQLRHPNIVQLVGFAVDKGKGKGKGRGSMILMELMDGDLRQLIEDRVRSTPQVPPFPYYDTVHVISQIAAGMAYLHKKLVFHGDLKASNVLFNHRGGHIEAKITDFGVSQSVQLTKLSDTIIDIDGYSSGSIYSTTSLTGKVGTTGWRAPEVSGIQIKKGEMSSAEPRYSAKADVYSFAMTCYEILTGNPPFHNLPRMSIDELAMKGKRPELPIHMDKTLSSLIQRCWHTDAGKRPTFADICSSLQKIMVSYNPSFHPSSSSNPSLHTSSRLCTIS</sequence>
<dbReference type="PROSITE" id="PS00107">
    <property type="entry name" value="PROTEIN_KINASE_ATP"/>
    <property type="match status" value="1"/>
</dbReference>
<dbReference type="Pfam" id="PF07714">
    <property type="entry name" value="PK_Tyr_Ser-Thr"/>
    <property type="match status" value="1"/>
</dbReference>
<dbReference type="EMBL" id="OZ019911">
    <property type="protein sequence ID" value="CAK9212391.1"/>
    <property type="molecule type" value="Genomic_DNA"/>
</dbReference>
<dbReference type="InterPro" id="IPR000719">
    <property type="entry name" value="Prot_kinase_dom"/>
</dbReference>
<evidence type="ECO:0000256" key="4">
    <source>
        <dbReference type="ARBA" id="ARBA00022777"/>
    </source>
</evidence>
<dbReference type="InterPro" id="IPR001245">
    <property type="entry name" value="Ser-Thr/Tyr_kinase_cat_dom"/>
</dbReference>
<keyword evidence="2" id="KW-0808">Transferase</keyword>
<dbReference type="Gene3D" id="1.10.510.10">
    <property type="entry name" value="Transferase(Phosphotransferase) domain 1"/>
    <property type="match status" value="1"/>
</dbReference>
<proteinExistence type="predicted"/>
<dbReference type="InterPro" id="IPR008271">
    <property type="entry name" value="Ser/Thr_kinase_AS"/>
</dbReference>
<dbReference type="PANTHER" id="PTHR44329:SF260">
    <property type="entry name" value="PROTEIN KINASE DOMAIN-CONTAINING PROTEIN"/>
    <property type="match status" value="1"/>
</dbReference>
<evidence type="ECO:0000313" key="9">
    <source>
        <dbReference type="EMBL" id="CAK9212391.1"/>
    </source>
</evidence>
<evidence type="ECO:0000256" key="1">
    <source>
        <dbReference type="ARBA" id="ARBA00022527"/>
    </source>
</evidence>
<dbReference type="Gene3D" id="3.30.200.20">
    <property type="entry name" value="Phosphorylase Kinase, domain 1"/>
    <property type="match status" value="1"/>
</dbReference>
<dbReference type="Proteomes" id="UP001497512">
    <property type="component" value="Chromosome 19"/>
</dbReference>
<keyword evidence="10" id="KW-1185">Reference proteome</keyword>
<keyword evidence="1" id="KW-0723">Serine/threonine-protein kinase</keyword>
<dbReference type="SUPFAM" id="SSF56112">
    <property type="entry name" value="Protein kinase-like (PK-like)"/>
    <property type="match status" value="1"/>
</dbReference>
<keyword evidence="3 6" id="KW-0547">Nucleotide-binding</keyword>
<keyword evidence="5 6" id="KW-0067">ATP-binding</keyword>
<keyword evidence="4" id="KW-0418">Kinase</keyword>
<name>A0ABP0U417_9BRYO</name>
<dbReference type="PROSITE" id="PS50011">
    <property type="entry name" value="PROTEIN_KINASE_DOM"/>
    <property type="match status" value="1"/>
</dbReference>
<evidence type="ECO:0000313" key="10">
    <source>
        <dbReference type="Proteomes" id="UP001497512"/>
    </source>
</evidence>
<gene>
    <name evidence="9" type="ORF">CSSPTR1EN2_LOCUS11213</name>
</gene>
<protein>
    <recommendedName>
        <fullName evidence="8">Protein kinase domain-containing protein</fullName>
    </recommendedName>
</protein>
<evidence type="ECO:0000256" key="6">
    <source>
        <dbReference type="PROSITE-ProRule" id="PRU10141"/>
    </source>
</evidence>
<dbReference type="InterPro" id="IPR017441">
    <property type="entry name" value="Protein_kinase_ATP_BS"/>
</dbReference>
<evidence type="ECO:0000259" key="8">
    <source>
        <dbReference type="PROSITE" id="PS50011"/>
    </source>
</evidence>
<accession>A0ABP0U417</accession>
<dbReference type="PROSITE" id="PS00108">
    <property type="entry name" value="PROTEIN_KINASE_ST"/>
    <property type="match status" value="1"/>
</dbReference>
<evidence type="ECO:0000256" key="7">
    <source>
        <dbReference type="SAM" id="MobiDB-lite"/>
    </source>
</evidence>
<feature type="compositionally biased region" description="Low complexity" evidence="7">
    <location>
        <begin position="494"/>
        <end position="508"/>
    </location>
</feature>
<evidence type="ECO:0000256" key="3">
    <source>
        <dbReference type="ARBA" id="ARBA00022741"/>
    </source>
</evidence>
<feature type="domain" description="Protein kinase" evidence="8">
    <location>
        <begin position="194"/>
        <end position="494"/>
    </location>
</feature>
<evidence type="ECO:0000256" key="2">
    <source>
        <dbReference type="ARBA" id="ARBA00022679"/>
    </source>
</evidence>
<dbReference type="InterPro" id="IPR011009">
    <property type="entry name" value="Kinase-like_dom_sf"/>
</dbReference>